<name>A0A2P2QJ16_RHIMU</name>
<dbReference type="EMBL" id="GGEC01086508">
    <property type="protein sequence ID" value="MBX66992.1"/>
    <property type="molecule type" value="Transcribed_RNA"/>
</dbReference>
<accession>A0A2P2QJ16</accession>
<dbReference type="AlphaFoldDB" id="A0A2P2QJ16"/>
<reference evidence="1" key="1">
    <citation type="submission" date="2018-02" db="EMBL/GenBank/DDBJ databases">
        <title>Rhizophora mucronata_Transcriptome.</title>
        <authorList>
            <person name="Meera S.P."/>
            <person name="Sreeshan A."/>
            <person name="Augustine A."/>
        </authorList>
    </citation>
    <scope>NUCLEOTIDE SEQUENCE</scope>
    <source>
        <tissue evidence="1">Leaf</tissue>
    </source>
</reference>
<organism evidence="1">
    <name type="scientific">Rhizophora mucronata</name>
    <name type="common">Asiatic mangrove</name>
    <dbReference type="NCBI Taxonomy" id="61149"/>
    <lineage>
        <taxon>Eukaryota</taxon>
        <taxon>Viridiplantae</taxon>
        <taxon>Streptophyta</taxon>
        <taxon>Embryophyta</taxon>
        <taxon>Tracheophyta</taxon>
        <taxon>Spermatophyta</taxon>
        <taxon>Magnoliopsida</taxon>
        <taxon>eudicotyledons</taxon>
        <taxon>Gunneridae</taxon>
        <taxon>Pentapetalae</taxon>
        <taxon>rosids</taxon>
        <taxon>fabids</taxon>
        <taxon>Malpighiales</taxon>
        <taxon>Rhizophoraceae</taxon>
        <taxon>Rhizophora</taxon>
    </lineage>
</organism>
<protein>
    <submittedName>
        <fullName evidence="1">Uncharacterized protein</fullName>
    </submittedName>
</protein>
<sequence>MTNLFCRVNKEFECAKAYIITLLHRLARFEFTKVRLEN</sequence>
<proteinExistence type="predicted"/>
<evidence type="ECO:0000313" key="1">
    <source>
        <dbReference type="EMBL" id="MBX66992.1"/>
    </source>
</evidence>